<accession>A0ABS3EA07</accession>
<keyword evidence="2" id="KW-1185">Reference proteome</keyword>
<dbReference type="Proteomes" id="UP000664293">
    <property type="component" value="Unassembled WGS sequence"/>
</dbReference>
<organism evidence="1 2">
    <name type="scientific">Microbulbifer salipaludis</name>
    <dbReference type="NCBI Taxonomy" id="187980"/>
    <lineage>
        <taxon>Bacteria</taxon>
        <taxon>Pseudomonadati</taxon>
        <taxon>Pseudomonadota</taxon>
        <taxon>Gammaproteobacteria</taxon>
        <taxon>Cellvibrionales</taxon>
        <taxon>Microbulbiferaceae</taxon>
        <taxon>Microbulbifer</taxon>
    </lineage>
</organism>
<evidence type="ECO:0000313" key="2">
    <source>
        <dbReference type="Proteomes" id="UP000664293"/>
    </source>
</evidence>
<reference evidence="1 2" key="1">
    <citation type="submission" date="2020-12" db="EMBL/GenBank/DDBJ databases">
        <title>Oil enriched cultivation method for isolating marine PHA-producing bacteria.</title>
        <authorList>
            <person name="Zheng W."/>
            <person name="Yu S."/>
            <person name="Huang Y."/>
        </authorList>
    </citation>
    <scope>NUCLEOTIDE SEQUENCE [LARGE SCALE GENOMIC DNA]</scope>
    <source>
        <strain evidence="1 2">SN0-2</strain>
    </source>
</reference>
<dbReference type="PANTHER" id="PTHR36195:SF4">
    <property type="entry name" value="DOMAIN PROTEIN, PUTATIVE (AFU_ORTHOLOGUE AFUA_5G01990)-RELATED"/>
    <property type="match status" value="1"/>
</dbReference>
<dbReference type="CDD" id="cd08152">
    <property type="entry name" value="y4iL_like"/>
    <property type="match status" value="1"/>
</dbReference>
<proteinExistence type="predicted"/>
<dbReference type="EMBL" id="JAEKJR010000002">
    <property type="protein sequence ID" value="MBN8432101.1"/>
    <property type="molecule type" value="Genomic_DNA"/>
</dbReference>
<comment type="caution">
    <text evidence="1">The sequence shown here is derived from an EMBL/GenBank/DDBJ whole genome shotgun (WGS) entry which is preliminary data.</text>
</comment>
<dbReference type="SUPFAM" id="SSF56634">
    <property type="entry name" value="Heme-dependent catalase-like"/>
    <property type="match status" value="1"/>
</dbReference>
<sequence>MLATALHPSAGTAETGVAESVEASIAQLDMQISAAEQAAIVSAITSAREISRIAHQHNSPAHGNLYRRDAHAKATGCVRAEFEVNGDIPAQFQQSVFASPGHTYQAWVRFSNGDMLVQPDGKGDARGMAVKVMGAEGPAIAPELGSGDETGEANQDFIMTNMPAFFNRNIFDYAENMQHLARLDRKGWFFSLWPPRLHLKETIRAYQTVSSKIDTPLAEQYFSMLPYQLGDTTVKFSSRPCPGAHYRPTVDTTADDFLTRQMADTLQSGSACFEFMVQPRPDNASADEMPLDDATVIWEEEKAPFIPIARLHIPPQTFTGEAQQQFCENLSMNPWRGVGAWKPLGSLNRARRLVYHAVSEFRHARNRAPQVEPANWCVPGDNTPCTPQQGLNIRKPVWPLPRCFDGLFQPLDGTAASSQCTRGYGAELAEGEPAY</sequence>
<dbReference type="PANTHER" id="PTHR36195">
    <property type="entry name" value="DOMAIN PROTEIN, PUTATIVE (AFU_ORTHOLOGUE AFUA_5G01990)-RELATED-RELATED"/>
    <property type="match status" value="1"/>
</dbReference>
<dbReference type="InterPro" id="IPR020835">
    <property type="entry name" value="Catalase_sf"/>
</dbReference>
<gene>
    <name evidence="1" type="ORF">JF535_14705</name>
</gene>
<protein>
    <submittedName>
        <fullName evidence="1">Catalase family protein</fullName>
    </submittedName>
</protein>
<evidence type="ECO:0000313" key="1">
    <source>
        <dbReference type="EMBL" id="MBN8432101.1"/>
    </source>
</evidence>
<dbReference type="Gene3D" id="2.40.180.10">
    <property type="entry name" value="Catalase core domain"/>
    <property type="match status" value="1"/>
</dbReference>
<name>A0ABS3EA07_9GAMM</name>